<sequence length="87" mass="9636">MIFAVAAFSSQELDWIQNSHDKRSILMYHARRMDLMGISVCICADVFVAKANIDPGALSHGPKTVNPSRFFKLDALTALLNQKGNMP</sequence>
<dbReference type="AlphaFoldDB" id="A0A944GUL3"/>
<reference evidence="1" key="1">
    <citation type="submission" date="2018-08" db="EMBL/GenBank/DDBJ databases">
        <authorList>
            <person name="Jin W."/>
            <person name="Wang H."/>
            <person name="Yang Y."/>
            <person name="Li M."/>
            <person name="Liu J."/>
        </authorList>
    </citation>
    <scope>NUCLEOTIDE SEQUENCE</scope>
    <source>
        <strain evidence="1">AESS21</strain>
    </source>
</reference>
<name>A0A944GUL3_9HYPH</name>
<protein>
    <submittedName>
        <fullName evidence="1">Uncharacterized protein</fullName>
    </submittedName>
</protein>
<comment type="caution">
    <text evidence="1">The sequence shown here is derived from an EMBL/GenBank/DDBJ whole genome shotgun (WGS) entry which is preliminary data.</text>
</comment>
<evidence type="ECO:0000313" key="1">
    <source>
        <dbReference type="EMBL" id="MBS8261741.1"/>
    </source>
</evidence>
<organism evidence="1 2">
    <name type="scientific">Roseibium polysiphoniae</name>
    <dbReference type="NCBI Taxonomy" id="2571221"/>
    <lineage>
        <taxon>Bacteria</taxon>
        <taxon>Pseudomonadati</taxon>
        <taxon>Pseudomonadota</taxon>
        <taxon>Alphaproteobacteria</taxon>
        <taxon>Hyphomicrobiales</taxon>
        <taxon>Stappiaceae</taxon>
        <taxon>Roseibium</taxon>
    </lineage>
</organism>
<dbReference type="RefSeq" id="WP_213217110.1">
    <property type="nucleotide sequence ID" value="NZ_QTKU01000004.1"/>
</dbReference>
<dbReference type="Proteomes" id="UP000705379">
    <property type="component" value="Unassembled WGS sequence"/>
</dbReference>
<dbReference type="EMBL" id="QTKU01000004">
    <property type="protein sequence ID" value="MBS8261741.1"/>
    <property type="molecule type" value="Genomic_DNA"/>
</dbReference>
<reference evidence="1" key="2">
    <citation type="journal article" date="2021" name="Microorganisms">
        <title>Bacterial Dimethylsulfoniopropionate Biosynthesis in the East China Sea.</title>
        <authorList>
            <person name="Liu J."/>
            <person name="Zhang Y."/>
            <person name="Liu J."/>
            <person name="Zhong H."/>
            <person name="Williams B.T."/>
            <person name="Zheng Y."/>
            <person name="Curson A.R.J."/>
            <person name="Sun C."/>
            <person name="Sun H."/>
            <person name="Song D."/>
            <person name="Wagner Mackenzie B."/>
            <person name="Bermejo Martinez A."/>
            <person name="Todd J.D."/>
            <person name="Zhang X.H."/>
        </authorList>
    </citation>
    <scope>NUCLEOTIDE SEQUENCE</scope>
    <source>
        <strain evidence="1">AESS21</strain>
    </source>
</reference>
<evidence type="ECO:0000313" key="2">
    <source>
        <dbReference type="Proteomes" id="UP000705379"/>
    </source>
</evidence>
<accession>A0A944GUL3</accession>
<gene>
    <name evidence="1" type="ORF">DYI23_16050</name>
</gene>
<proteinExistence type="predicted"/>